<feature type="domain" description="HTH gntR-type" evidence="4">
    <location>
        <begin position="1"/>
        <end position="68"/>
    </location>
</feature>
<keyword evidence="2" id="KW-0238">DNA-binding</keyword>
<sequence>MKSDEITNDLIRQILSGELAISSNLPSENQLAIKYKCNRHTIRKVINHLIERNYLIKTCDRVTYINNPAFYDNNRLFISSLSDLYDPNSILTSVHTFELITSSDRICSKLNIDNNSKVWHIIRVRYVNSTVDHLEEIYMPYSLFPTLTIEDCKSSLIAFIENQYDFKINYGIREITSVKLKDFECNLLSLPLESTVMRIENIGYLTNGRIYEYSLSTCTENKFSYYCRR</sequence>
<dbReference type="GO" id="GO:0003700">
    <property type="term" value="F:DNA-binding transcription factor activity"/>
    <property type="evidence" value="ECO:0007669"/>
    <property type="project" value="InterPro"/>
</dbReference>
<dbReference type="CDD" id="cd07377">
    <property type="entry name" value="WHTH_GntR"/>
    <property type="match status" value="1"/>
</dbReference>
<evidence type="ECO:0000313" key="6">
    <source>
        <dbReference type="Proteomes" id="UP000220840"/>
    </source>
</evidence>
<dbReference type="SUPFAM" id="SSF46785">
    <property type="entry name" value="Winged helix' DNA-binding domain"/>
    <property type="match status" value="1"/>
</dbReference>
<dbReference type="InterPro" id="IPR036390">
    <property type="entry name" value="WH_DNA-bd_sf"/>
</dbReference>
<dbReference type="STRING" id="137838.GCA_001458595_00059"/>
<comment type="caution">
    <text evidence="5">The sequence shown here is derived from an EMBL/GenBank/DDBJ whole genome shotgun (WGS) entry which is preliminary data.</text>
</comment>
<evidence type="ECO:0000313" key="5">
    <source>
        <dbReference type="EMBL" id="PEG28882.1"/>
    </source>
</evidence>
<dbReference type="GO" id="GO:0003677">
    <property type="term" value="F:DNA binding"/>
    <property type="evidence" value="ECO:0007669"/>
    <property type="project" value="UniProtKB-KW"/>
</dbReference>
<reference evidence="5 6" key="1">
    <citation type="submission" date="2017-10" db="EMBL/GenBank/DDBJ databases">
        <title>Effective Description of Clostridium neonatale sp. nov. linked to necrotizing enterocolitis in neonates and a clarification of species assignable to the genus Clostridium (Prazmowski 1880) emend. Lawson and Rainey 2016.</title>
        <authorList>
            <person name="Bernard K."/>
            <person name="Burdz T."/>
            <person name="Wiebe D."/>
            <person name="Balcewich B."/>
            <person name="Alfa M."/>
            <person name="Bernier A.-M."/>
        </authorList>
    </citation>
    <scope>NUCLEOTIDE SEQUENCE [LARGE SCALE GENOMIC DNA]</scope>
    <source>
        <strain evidence="5 6">LCDC99A005</strain>
    </source>
</reference>
<gene>
    <name evidence="5" type="ORF">CQ394_20695</name>
</gene>
<name>A0A2A7MAM4_9CLOT</name>
<accession>A0A2A7MAM4</accession>
<protein>
    <submittedName>
        <fullName evidence="5">GntR family transcriptional regulator</fullName>
    </submittedName>
</protein>
<dbReference type="SMART" id="SM00345">
    <property type="entry name" value="HTH_GNTR"/>
    <property type="match status" value="1"/>
</dbReference>
<dbReference type="GO" id="GO:0045892">
    <property type="term" value="P:negative regulation of DNA-templated transcription"/>
    <property type="evidence" value="ECO:0007669"/>
    <property type="project" value="TreeGrafter"/>
</dbReference>
<dbReference type="PANTHER" id="PTHR44846:SF1">
    <property type="entry name" value="MANNOSYL-D-GLYCERATE TRANSPORT_METABOLISM SYSTEM REPRESSOR MNGR-RELATED"/>
    <property type="match status" value="1"/>
</dbReference>
<dbReference type="SUPFAM" id="SSF64288">
    <property type="entry name" value="Chorismate lyase-like"/>
    <property type="match status" value="1"/>
</dbReference>
<dbReference type="EMBL" id="PDCJ01000007">
    <property type="protein sequence ID" value="PEG28882.1"/>
    <property type="molecule type" value="Genomic_DNA"/>
</dbReference>
<proteinExistence type="predicted"/>
<keyword evidence="6" id="KW-1185">Reference proteome</keyword>
<dbReference type="Pfam" id="PF07702">
    <property type="entry name" value="UTRA"/>
    <property type="match status" value="1"/>
</dbReference>
<dbReference type="InterPro" id="IPR028978">
    <property type="entry name" value="Chorismate_lyase_/UTRA_dom_sf"/>
</dbReference>
<dbReference type="InterPro" id="IPR011663">
    <property type="entry name" value="UTRA"/>
</dbReference>
<dbReference type="Proteomes" id="UP000220840">
    <property type="component" value="Unassembled WGS sequence"/>
</dbReference>
<evidence type="ECO:0000256" key="1">
    <source>
        <dbReference type="ARBA" id="ARBA00023015"/>
    </source>
</evidence>
<dbReference type="InterPro" id="IPR036388">
    <property type="entry name" value="WH-like_DNA-bd_sf"/>
</dbReference>
<dbReference type="InterPro" id="IPR050679">
    <property type="entry name" value="Bact_HTH_transcr_reg"/>
</dbReference>
<dbReference type="AlphaFoldDB" id="A0A2A7MAM4"/>
<keyword evidence="1" id="KW-0805">Transcription regulation</keyword>
<dbReference type="SMART" id="SM00866">
    <property type="entry name" value="UTRA"/>
    <property type="match status" value="1"/>
</dbReference>
<dbReference type="Pfam" id="PF00392">
    <property type="entry name" value="GntR"/>
    <property type="match status" value="1"/>
</dbReference>
<dbReference type="Gene3D" id="1.10.10.10">
    <property type="entry name" value="Winged helix-like DNA-binding domain superfamily/Winged helix DNA-binding domain"/>
    <property type="match status" value="1"/>
</dbReference>
<evidence type="ECO:0000259" key="4">
    <source>
        <dbReference type="PROSITE" id="PS50949"/>
    </source>
</evidence>
<evidence type="ECO:0000256" key="3">
    <source>
        <dbReference type="ARBA" id="ARBA00023163"/>
    </source>
</evidence>
<organism evidence="5 6">
    <name type="scientific">Clostridium neonatale</name>
    <dbReference type="NCBI Taxonomy" id="137838"/>
    <lineage>
        <taxon>Bacteria</taxon>
        <taxon>Bacillati</taxon>
        <taxon>Bacillota</taxon>
        <taxon>Clostridia</taxon>
        <taxon>Eubacteriales</taxon>
        <taxon>Clostridiaceae</taxon>
        <taxon>Clostridium</taxon>
    </lineage>
</organism>
<dbReference type="PROSITE" id="PS50949">
    <property type="entry name" value="HTH_GNTR"/>
    <property type="match status" value="1"/>
</dbReference>
<keyword evidence="3" id="KW-0804">Transcription</keyword>
<dbReference type="InterPro" id="IPR000524">
    <property type="entry name" value="Tscrpt_reg_HTH_GntR"/>
</dbReference>
<evidence type="ECO:0000256" key="2">
    <source>
        <dbReference type="ARBA" id="ARBA00023125"/>
    </source>
</evidence>
<dbReference type="OrthoDB" id="9816541at2"/>
<dbReference type="RefSeq" id="WP_058293084.1">
    <property type="nucleotide sequence ID" value="NZ_CAMTCR010000064.1"/>
</dbReference>
<dbReference type="Gene3D" id="3.40.1410.10">
    <property type="entry name" value="Chorismate lyase-like"/>
    <property type="match status" value="1"/>
</dbReference>
<dbReference type="PANTHER" id="PTHR44846">
    <property type="entry name" value="MANNOSYL-D-GLYCERATE TRANSPORT/METABOLISM SYSTEM REPRESSOR MNGR-RELATED"/>
    <property type="match status" value="1"/>
</dbReference>